<accession>A0AA85JC96</accession>
<dbReference type="Proteomes" id="UP000050795">
    <property type="component" value="Unassembled WGS sequence"/>
</dbReference>
<keyword evidence="1" id="KW-1185">Reference proteome</keyword>
<proteinExistence type="predicted"/>
<dbReference type="AlphaFoldDB" id="A0AA85JC96"/>
<reference evidence="1" key="1">
    <citation type="submission" date="2022-06" db="EMBL/GenBank/DDBJ databases">
        <authorList>
            <person name="Berger JAMES D."/>
            <person name="Berger JAMES D."/>
        </authorList>
    </citation>
    <scope>NUCLEOTIDE SEQUENCE [LARGE SCALE GENOMIC DNA]</scope>
</reference>
<name>A0AA85JC96_TRIRE</name>
<organism evidence="1 2">
    <name type="scientific">Trichobilharzia regenti</name>
    <name type="common">Nasal bird schistosome</name>
    <dbReference type="NCBI Taxonomy" id="157069"/>
    <lineage>
        <taxon>Eukaryota</taxon>
        <taxon>Metazoa</taxon>
        <taxon>Spiralia</taxon>
        <taxon>Lophotrochozoa</taxon>
        <taxon>Platyhelminthes</taxon>
        <taxon>Trematoda</taxon>
        <taxon>Digenea</taxon>
        <taxon>Strigeidida</taxon>
        <taxon>Schistosomatoidea</taxon>
        <taxon>Schistosomatidae</taxon>
        <taxon>Trichobilharzia</taxon>
    </lineage>
</organism>
<protein>
    <submittedName>
        <fullName evidence="2">Uncharacterized protein</fullName>
    </submittedName>
</protein>
<reference evidence="2" key="2">
    <citation type="submission" date="2023-11" db="UniProtKB">
        <authorList>
            <consortium name="WormBaseParasite"/>
        </authorList>
    </citation>
    <scope>IDENTIFICATION</scope>
</reference>
<dbReference type="WBParaSite" id="TREG1_145190.1">
    <property type="protein sequence ID" value="TREG1_145190.1"/>
    <property type="gene ID" value="TREG1_145190"/>
</dbReference>
<evidence type="ECO:0000313" key="2">
    <source>
        <dbReference type="WBParaSite" id="TREG1_145190.1"/>
    </source>
</evidence>
<sequence length="81" mass="9230">MCWRTKEMDVCTFDCLEMLRAMWASQSHLESRVAEIEATLSRLKVADSIDQHVSCVNSVEVFRRNCPTRNTVVVCPPTLAL</sequence>
<evidence type="ECO:0000313" key="1">
    <source>
        <dbReference type="Proteomes" id="UP000050795"/>
    </source>
</evidence>